<dbReference type="InterPro" id="IPR022812">
    <property type="entry name" value="Dynamin"/>
</dbReference>
<dbReference type="GO" id="GO:0016020">
    <property type="term" value="C:membrane"/>
    <property type="evidence" value="ECO:0007669"/>
    <property type="project" value="TreeGrafter"/>
</dbReference>
<gene>
    <name evidence="5" type="ORF">Catovirus_1_464</name>
</gene>
<name>A0A1V0S9Q4_9VIRU</name>
<dbReference type="GO" id="GO:0005525">
    <property type="term" value="F:GTP binding"/>
    <property type="evidence" value="ECO:0007669"/>
    <property type="project" value="InterPro"/>
</dbReference>
<dbReference type="Gene3D" id="3.40.50.300">
    <property type="entry name" value="P-loop containing nucleotide triphosphate hydrolases"/>
    <property type="match status" value="1"/>
</dbReference>
<evidence type="ECO:0000256" key="2">
    <source>
        <dbReference type="ARBA" id="ARBA00023134"/>
    </source>
</evidence>
<accession>A0A1V0S9Q4</accession>
<dbReference type="Gene3D" id="1.20.120.1240">
    <property type="entry name" value="Dynamin, middle domain"/>
    <property type="match status" value="1"/>
</dbReference>
<dbReference type="InterPro" id="IPR019762">
    <property type="entry name" value="Dynamin_GTPase_CS"/>
</dbReference>
<dbReference type="InterPro" id="IPR003130">
    <property type="entry name" value="GED"/>
</dbReference>
<dbReference type="InterPro" id="IPR030381">
    <property type="entry name" value="G_DYNAMIN_dom"/>
</dbReference>
<dbReference type="EMBL" id="KY684083">
    <property type="protein sequence ID" value="ARF08414.1"/>
    <property type="molecule type" value="Genomic_DNA"/>
</dbReference>
<dbReference type="Pfam" id="PF01031">
    <property type="entry name" value="Dynamin_M"/>
    <property type="match status" value="1"/>
</dbReference>
<dbReference type="InterPro" id="IPR000375">
    <property type="entry name" value="Dynamin_stalk"/>
</dbReference>
<evidence type="ECO:0000256" key="1">
    <source>
        <dbReference type="ARBA" id="ARBA00022741"/>
    </source>
</evidence>
<dbReference type="SMART" id="SM00053">
    <property type="entry name" value="DYNc"/>
    <property type="match status" value="1"/>
</dbReference>
<dbReference type="InterPro" id="IPR045063">
    <property type="entry name" value="Dynamin_N"/>
</dbReference>
<feature type="domain" description="GED" evidence="3">
    <location>
        <begin position="552"/>
        <end position="640"/>
    </location>
</feature>
<dbReference type="CDD" id="cd08771">
    <property type="entry name" value="DLP_1"/>
    <property type="match status" value="1"/>
</dbReference>
<dbReference type="PANTHER" id="PTHR11566:SF21">
    <property type="entry name" value="DYNAMIN RELATED PROTEIN 1, ISOFORM A"/>
    <property type="match status" value="1"/>
</dbReference>
<sequence length="640" mass="73307">MNIANHIYSWFTNENANIKNLANNEILQIANELNGLFSEVNDTNHKITLPKIVVVGTQSSGKSTVLNAIMALDILPTGKNMVTRTPLDIRLHKNKINEARIELGFYGDSGWISEKNIKLSLPNASKDEIDQIRQYISQKTIELAGNEMNISKNPIYIQIFSPNVPDLSLVDLPGLIMVACTDKGQPKNMPEQIEKLVESYIKDNNTITLAIMQSRSDLETDLGLALIKKYKCSKTVGVLTKPDLMNNDSHIGCYLNGNNISKDLMLDYGYFVVKNKSSMDNDEYDIQKIIDMEKKYFANHNEYNKPIYQNKIGYNSLIKELTKVLISAIRDTMPKAFQKLAEIESELVKKQTLLGKNPPITKEAQIVELNSYVNSFNKILNDSIESNGTVNNIGREIKSTFEQYRSNIDNIKPFVKNNYEDTYFTDMIMGFEGYHLSSFVSPIILLERCLTDYKHKPIFHLKKPSLDCLDAITKIVTEIVQNILSNDEFARYPLLANQITKLIMEDLIFPYSKQSEKQIDSILQTELDYIWTDDPQFLDMLNKFTVPNKNNLDNLRNLLNGYYDTVKKNVKNNIPKIIMSIVIRGIQKNMINYLVSNIVQDNKINLLKEDPKIEDERKYCDSILFKIQTIKKIVESKINN</sequence>
<keyword evidence="2" id="KW-0342">GTP-binding</keyword>
<evidence type="ECO:0000259" key="4">
    <source>
        <dbReference type="PROSITE" id="PS51718"/>
    </source>
</evidence>
<organism evidence="5">
    <name type="scientific">Catovirus CTV1</name>
    <dbReference type="NCBI Taxonomy" id="1977631"/>
    <lineage>
        <taxon>Viruses</taxon>
        <taxon>Varidnaviria</taxon>
        <taxon>Bamfordvirae</taxon>
        <taxon>Nucleocytoviricota</taxon>
        <taxon>Megaviricetes</taxon>
        <taxon>Imitervirales</taxon>
        <taxon>Mimiviridae</taxon>
        <taxon>Klosneuvirinae</taxon>
        <taxon>Catovirus</taxon>
    </lineage>
</organism>
<dbReference type="PRINTS" id="PR00195">
    <property type="entry name" value="DYNAMIN"/>
</dbReference>
<evidence type="ECO:0000259" key="3">
    <source>
        <dbReference type="PROSITE" id="PS51388"/>
    </source>
</evidence>
<dbReference type="InterPro" id="IPR027417">
    <property type="entry name" value="P-loop_NTPase"/>
</dbReference>
<protein>
    <submittedName>
        <fullName evidence="5">Dynamin family protein</fullName>
    </submittedName>
</protein>
<dbReference type="PROSITE" id="PS00410">
    <property type="entry name" value="G_DYNAMIN_1"/>
    <property type="match status" value="1"/>
</dbReference>
<dbReference type="InterPro" id="IPR001401">
    <property type="entry name" value="Dynamin_GTPase"/>
</dbReference>
<dbReference type="PROSITE" id="PS51718">
    <property type="entry name" value="G_DYNAMIN_2"/>
    <property type="match status" value="1"/>
</dbReference>
<dbReference type="GO" id="GO:0008017">
    <property type="term" value="F:microtubule binding"/>
    <property type="evidence" value="ECO:0007669"/>
    <property type="project" value="TreeGrafter"/>
</dbReference>
<dbReference type="SUPFAM" id="SSF52540">
    <property type="entry name" value="P-loop containing nucleoside triphosphate hydrolases"/>
    <property type="match status" value="1"/>
</dbReference>
<keyword evidence="1" id="KW-0547">Nucleotide-binding</keyword>
<dbReference type="Pfam" id="PF02212">
    <property type="entry name" value="GED"/>
    <property type="match status" value="1"/>
</dbReference>
<dbReference type="InterPro" id="IPR020850">
    <property type="entry name" value="GED_dom"/>
</dbReference>
<dbReference type="GO" id="GO:0003924">
    <property type="term" value="F:GTPase activity"/>
    <property type="evidence" value="ECO:0007669"/>
    <property type="project" value="InterPro"/>
</dbReference>
<feature type="domain" description="Dynamin-type G" evidence="4">
    <location>
        <begin position="46"/>
        <end position="334"/>
    </location>
</feature>
<dbReference type="PROSITE" id="PS51388">
    <property type="entry name" value="GED"/>
    <property type="match status" value="1"/>
</dbReference>
<evidence type="ECO:0000313" key="5">
    <source>
        <dbReference type="EMBL" id="ARF08414.1"/>
    </source>
</evidence>
<proteinExistence type="predicted"/>
<dbReference type="PANTHER" id="PTHR11566">
    <property type="entry name" value="DYNAMIN"/>
    <property type="match status" value="1"/>
</dbReference>
<reference evidence="5" key="1">
    <citation type="journal article" date="2017" name="Science">
        <title>Giant viruses with an expanded complement of translation system components.</title>
        <authorList>
            <person name="Schulz F."/>
            <person name="Yutin N."/>
            <person name="Ivanova N.N."/>
            <person name="Ortega D.R."/>
            <person name="Lee T.K."/>
            <person name="Vierheilig J."/>
            <person name="Daims H."/>
            <person name="Horn M."/>
            <person name="Wagner M."/>
            <person name="Jensen G.J."/>
            <person name="Kyrpides N.C."/>
            <person name="Koonin E.V."/>
            <person name="Woyke T."/>
        </authorList>
    </citation>
    <scope>NUCLEOTIDE SEQUENCE</scope>
    <source>
        <strain evidence="5">CTV1</strain>
    </source>
</reference>
<dbReference type="Pfam" id="PF00350">
    <property type="entry name" value="Dynamin_N"/>
    <property type="match status" value="1"/>
</dbReference>